<gene>
    <name evidence="2" type="ORF">F5X68DRAFT_189546</name>
</gene>
<dbReference type="PANTHER" id="PTHR42044">
    <property type="entry name" value="DUF676 DOMAIN-CONTAINING PROTEIN-RELATED"/>
    <property type="match status" value="1"/>
</dbReference>
<proteinExistence type="predicted"/>
<sequence>MVFALAQSLLDSAMNPLATLSSLGLYVVAIIFRLATDTAVVDTLLQLVMRSLEALTQSLSGAAMILRGIFTNETNSSSLDFILDHLSDLFTFLYDLFKPSNVVPRFPAVMTNNNGAGPTASSNPYNELDLRLEPNRKAVVYQIQRTVATLASILRVGKDVTGNRGIGDLKINASLRSDFDAQGRPPPATYTASLPPGGVPRPDEKWLFINGIANEFVWFQRSCDKIRDTFRRDVKGVYNRSDGILWDIVECCGERSATSQSPNTLIQRTQSSGAAQDELLKELSHALRAATGTPSGKVVMIAHSQGVLILRLALQRLVAENPKGTEFRRAMRERLWVFTFGSPSVDWRAIDGDVARPLGEFARATEHFAHRADFVGMLGVATHQEDAASGYDDESVVFYSRGGRGHLFGAHYPLGVEAWEDGERSRLLAAIAGNDLI</sequence>
<keyword evidence="3" id="KW-1185">Reference proteome</keyword>
<dbReference type="AlphaFoldDB" id="A0A9P8VES4"/>
<protein>
    <submittedName>
        <fullName evidence="2">Uncharacterized protein</fullName>
    </submittedName>
</protein>
<dbReference type="PANTHER" id="PTHR42044:SF2">
    <property type="entry name" value="DUF676 DOMAIN-CONTAINING PROTEIN"/>
    <property type="match status" value="1"/>
</dbReference>
<dbReference type="SUPFAM" id="SSF53474">
    <property type="entry name" value="alpha/beta-Hydrolases"/>
    <property type="match status" value="1"/>
</dbReference>
<evidence type="ECO:0000313" key="3">
    <source>
        <dbReference type="Proteomes" id="UP000770015"/>
    </source>
</evidence>
<dbReference type="Proteomes" id="UP000770015">
    <property type="component" value="Unassembled WGS sequence"/>
</dbReference>
<dbReference type="InterPro" id="IPR029058">
    <property type="entry name" value="AB_hydrolase_fold"/>
</dbReference>
<organism evidence="2 3">
    <name type="scientific">Plectosphaerella plurivora</name>
    <dbReference type="NCBI Taxonomy" id="936078"/>
    <lineage>
        <taxon>Eukaryota</taxon>
        <taxon>Fungi</taxon>
        <taxon>Dikarya</taxon>
        <taxon>Ascomycota</taxon>
        <taxon>Pezizomycotina</taxon>
        <taxon>Sordariomycetes</taxon>
        <taxon>Hypocreomycetidae</taxon>
        <taxon>Glomerellales</taxon>
        <taxon>Plectosphaerellaceae</taxon>
        <taxon>Plectosphaerella</taxon>
    </lineage>
</organism>
<accession>A0A9P8VES4</accession>
<name>A0A9P8VES4_9PEZI</name>
<feature type="region of interest" description="Disordered" evidence="1">
    <location>
        <begin position="177"/>
        <end position="197"/>
    </location>
</feature>
<evidence type="ECO:0000313" key="2">
    <source>
        <dbReference type="EMBL" id="KAH6689818.1"/>
    </source>
</evidence>
<dbReference type="EMBL" id="JAGSXJ010000007">
    <property type="protein sequence ID" value="KAH6689818.1"/>
    <property type="molecule type" value="Genomic_DNA"/>
</dbReference>
<comment type="caution">
    <text evidence="2">The sequence shown here is derived from an EMBL/GenBank/DDBJ whole genome shotgun (WGS) entry which is preliminary data.</text>
</comment>
<dbReference type="OrthoDB" id="202545at2759"/>
<evidence type="ECO:0000256" key="1">
    <source>
        <dbReference type="SAM" id="MobiDB-lite"/>
    </source>
</evidence>
<reference evidence="2" key="1">
    <citation type="journal article" date="2021" name="Nat. Commun.">
        <title>Genetic determinants of endophytism in the Arabidopsis root mycobiome.</title>
        <authorList>
            <person name="Mesny F."/>
            <person name="Miyauchi S."/>
            <person name="Thiergart T."/>
            <person name="Pickel B."/>
            <person name="Atanasova L."/>
            <person name="Karlsson M."/>
            <person name="Huettel B."/>
            <person name="Barry K.W."/>
            <person name="Haridas S."/>
            <person name="Chen C."/>
            <person name="Bauer D."/>
            <person name="Andreopoulos W."/>
            <person name="Pangilinan J."/>
            <person name="LaButti K."/>
            <person name="Riley R."/>
            <person name="Lipzen A."/>
            <person name="Clum A."/>
            <person name="Drula E."/>
            <person name="Henrissat B."/>
            <person name="Kohler A."/>
            <person name="Grigoriev I.V."/>
            <person name="Martin F.M."/>
            <person name="Hacquard S."/>
        </authorList>
    </citation>
    <scope>NUCLEOTIDE SEQUENCE</scope>
    <source>
        <strain evidence="2">MPI-SDFR-AT-0117</strain>
    </source>
</reference>